<dbReference type="PRINTS" id="PR01609">
    <property type="entry name" value="CD36FAMILY"/>
</dbReference>
<sequence>MKRSRKIFTSILCSVTGIVLLVTGCVLIHVFSELIHSEVDDQLPLKKGSESYKNWQAPGTPIYFQVWMFDVVNYMEVMEKGERPALVQMGPYTYLEKREKYDIKFSNDGTVSYKESRTFFFDRSRSAGSENDTFHCVNLPMLTVADMVRYENPLIKEAVEFVLKLTGEQLFIKLSVGDLMWGYEDPLLKEVDKVLRPFNRSIPDVFGLFYNQNGTDDGVYEIISGQKGLDHFGEILSWNGNTSLSYWNSKIANAINGSDGTLYPPFISTSQTKYLFSSDLCRSLGMDFKKDVTNRGIDMDRFVAPEIMFGNVTVNPDNAGFCTPPGNCLPSGLLNVSVCRTGAPVVMSMPHFLGCDPQTINAVEGLSPNEEEHSSFLDIEPLTGVVMNAGKKLQINVFMDKIDGFPEFAHLKPIFFPVMWLNESAMISEGDAAKFKNEVLDKIKLTDAVKYSLIAVGGFVLVCVLAVLVKGKLTSSSSSQSSHVQDRDHLVNHERFDDPLLIPNGGSNSNPGIM</sequence>
<dbReference type="Pfam" id="PF01130">
    <property type="entry name" value="CD36"/>
    <property type="match status" value="1"/>
</dbReference>
<evidence type="ECO:0000256" key="1">
    <source>
        <dbReference type="ARBA" id="ARBA00004651"/>
    </source>
</evidence>
<evidence type="ECO:0000256" key="9">
    <source>
        <dbReference type="ARBA" id="ARBA00023180"/>
    </source>
</evidence>
<keyword evidence="6 10" id="KW-0472">Membrane</keyword>
<feature type="transmembrane region" description="Helical" evidence="10">
    <location>
        <begin position="7"/>
        <end position="31"/>
    </location>
</feature>
<accession>A0ABM0JL21</accession>
<evidence type="ECO:0000256" key="6">
    <source>
        <dbReference type="ARBA" id="ARBA00023136"/>
    </source>
</evidence>
<evidence type="ECO:0000313" key="11">
    <source>
        <dbReference type="Proteomes" id="UP000694888"/>
    </source>
</evidence>
<keyword evidence="4 10" id="KW-0812">Transmembrane</keyword>
<comment type="subcellular location">
    <subcellularLocation>
        <location evidence="1">Cell membrane</location>
        <topology evidence="1">Multi-pass membrane protein</topology>
    </subcellularLocation>
</comment>
<evidence type="ECO:0000256" key="4">
    <source>
        <dbReference type="ARBA" id="ARBA00022692"/>
    </source>
</evidence>
<name>A0ABM0JL21_APLCA</name>
<evidence type="ECO:0000256" key="7">
    <source>
        <dbReference type="ARBA" id="ARBA00023157"/>
    </source>
</evidence>
<evidence type="ECO:0000256" key="5">
    <source>
        <dbReference type="ARBA" id="ARBA00022989"/>
    </source>
</evidence>
<protein>
    <submittedName>
        <fullName evidence="12 13">Lysosome membrane protein 2</fullName>
    </submittedName>
</protein>
<dbReference type="PANTHER" id="PTHR11923:SF51">
    <property type="entry name" value="LYSOSOME MEMBRANE PROTEIN 2"/>
    <property type="match status" value="1"/>
</dbReference>
<keyword evidence="11" id="KW-1185">Reference proteome</keyword>
<keyword evidence="9" id="KW-0325">Glycoprotein</keyword>
<dbReference type="PRINTS" id="PR01610">
    <property type="entry name" value="CD36ANTIGEN"/>
</dbReference>
<dbReference type="GeneID" id="101864379"/>
<evidence type="ECO:0000256" key="3">
    <source>
        <dbReference type="ARBA" id="ARBA00022475"/>
    </source>
</evidence>
<keyword evidence="3" id="KW-1003">Cell membrane</keyword>
<dbReference type="InterPro" id="IPR005428">
    <property type="entry name" value="CD36/SCARB1/SNMP1"/>
</dbReference>
<evidence type="ECO:0000256" key="8">
    <source>
        <dbReference type="ARBA" id="ARBA00023170"/>
    </source>
</evidence>
<evidence type="ECO:0000256" key="2">
    <source>
        <dbReference type="ARBA" id="ARBA00010532"/>
    </source>
</evidence>
<proteinExistence type="inferred from homology"/>
<evidence type="ECO:0000313" key="12">
    <source>
        <dbReference type="RefSeq" id="XP_005096207.1"/>
    </source>
</evidence>
<dbReference type="InterPro" id="IPR002159">
    <property type="entry name" value="CD36_fam"/>
</dbReference>
<dbReference type="PANTHER" id="PTHR11923">
    <property type="entry name" value="SCAVENGER RECEPTOR CLASS B TYPE-1 SR-B1"/>
    <property type="match status" value="1"/>
</dbReference>
<keyword evidence="5 10" id="KW-1133">Transmembrane helix</keyword>
<evidence type="ECO:0000256" key="10">
    <source>
        <dbReference type="SAM" id="Phobius"/>
    </source>
</evidence>
<keyword evidence="7" id="KW-1015">Disulfide bond</keyword>
<keyword evidence="8" id="KW-0675">Receptor</keyword>
<feature type="transmembrane region" description="Helical" evidence="10">
    <location>
        <begin position="451"/>
        <end position="469"/>
    </location>
</feature>
<dbReference type="RefSeq" id="XP_005096208.1">
    <property type="nucleotide sequence ID" value="XM_005096151.3"/>
</dbReference>
<reference evidence="12 13" key="1">
    <citation type="submission" date="2025-05" db="UniProtKB">
        <authorList>
            <consortium name="RefSeq"/>
        </authorList>
    </citation>
    <scope>IDENTIFICATION</scope>
</reference>
<comment type="similarity">
    <text evidence="2">Belongs to the CD36 family.</text>
</comment>
<dbReference type="RefSeq" id="XP_005096207.1">
    <property type="nucleotide sequence ID" value="XM_005096150.3"/>
</dbReference>
<dbReference type="PROSITE" id="PS51257">
    <property type="entry name" value="PROKAR_LIPOPROTEIN"/>
    <property type="match status" value="1"/>
</dbReference>
<dbReference type="Proteomes" id="UP000694888">
    <property type="component" value="Unplaced"/>
</dbReference>
<evidence type="ECO:0000313" key="13">
    <source>
        <dbReference type="RefSeq" id="XP_005096208.1"/>
    </source>
</evidence>
<gene>
    <name evidence="12 13" type="primary">LOC101864379</name>
</gene>
<organism evidence="11 12">
    <name type="scientific">Aplysia californica</name>
    <name type="common">California sea hare</name>
    <dbReference type="NCBI Taxonomy" id="6500"/>
    <lineage>
        <taxon>Eukaryota</taxon>
        <taxon>Metazoa</taxon>
        <taxon>Spiralia</taxon>
        <taxon>Lophotrochozoa</taxon>
        <taxon>Mollusca</taxon>
        <taxon>Gastropoda</taxon>
        <taxon>Heterobranchia</taxon>
        <taxon>Euthyneura</taxon>
        <taxon>Tectipleura</taxon>
        <taxon>Aplysiida</taxon>
        <taxon>Aplysioidea</taxon>
        <taxon>Aplysiidae</taxon>
        <taxon>Aplysia</taxon>
    </lineage>
</organism>